<dbReference type="AlphaFoldDB" id="A0A344U0H5"/>
<feature type="transmembrane region" description="Helical" evidence="2">
    <location>
        <begin position="197"/>
        <end position="216"/>
    </location>
</feature>
<organism evidence="3 4">
    <name type="scientific">Streptomyces globosus</name>
    <dbReference type="NCBI Taxonomy" id="68209"/>
    <lineage>
        <taxon>Bacteria</taxon>
        <taxon>Bacillati</taxon>
        <taxon>Actinomycetota</taxon>
        <taxon>Actinomycetes</taxon>
        <taxon>Kitasatosporales</taxon>
        <taxon>Streptomycetaceae</taxon>
        <taxon>Streptomyces</taxon>
    </lineage>
</organism>
<evidence type="ECO:0000256" key="2">
    <source>
        <dbReference type="SAM" id="Phobius"/>
    </source>
</evidence>
<dbReference type="RefSeq" id="WP_114055579.1">
    <property type="nucleotide sequence ID" value="NZ_CP030862.1"/>
</dbReference>
<evidence type="ECO:0000313" key="4">
    <source>
        <dbReference type="Proteomes" id="UP000252004"/>
    </source>
</evidence>
<reference evidence="3 4" key="1">
    <citation type="submission" date="2018-01" db="EMBL/GenBank/DDBJ databases">
        <title>Draft genome Sequence of streptomyces globosus LZH-48.</title>
        <authorList>
            <person name="Ran K."/>
            <person name="Li Z."/>
            <person name="Wei S."/>
            <person name="Dong R."/>
        </authorList>
    </citation>
    <scope>NUCLEOTIDE SEQUENCE [LARGE SCALE GENOMIC DNA]</scope>
    <source>
        <strain evidence="3 4">LZH-48</strain>
    </source>
</reference>
<dbReference type="KEGG" id="sgz:C0216_13860"/>
<feature type="region of interest" description="Disordered" evidence="1">
    <location>
        <begin position="1"/>
        <end position="44"/>
    </location>
</feature>
<feature type="compositionally biased region" description="Low complexity" evidence="1">
    <location>
        <begin position="140"/>
        <end position="166"/>
    </location>
</feature>
<name>A0A344U0H5_9ACTN</name>
<evidence type="ECO:0000256" key="1">
    <source>
        <dbReference type="SAM" id="MobiDB-lite"/>
    </source>
</evidence>
<sequence length="322" mass="31758">MNDPDPMTLAAAQPAGPREPAATDERADHETGDGTGPAAAEPIRTLLETAGTCRPLEEVAELVSLLKETGQHPDRGHQALRAAAVARPVHEVREMVALLDDAAGEGPEKDVTLRAAAVGRPVEDVALLVSILGTDGGGSAAAAPARPYGRPAAAPAGAPRGRPLDPAADRDSDPAAGRAADGSAQPAHVRARRLRRVLRRPVAAVLLLCGALHLPGDPAAVPAAGPAALLPLLAALLGLGFGALLAVRGGDAAWRAGAAAAVGVVALHVVGGVSGLDPLLGAVSAPLPWAGAAAVLCAAVAALSAGLALAARAPRARAGARG</sequence>
<keyword evidence="2" id="KW-0812">Transmembrane</keyword>
<proteinExistence type="predicted"/>
<feature type="region of interest" description="Disordered" evidence="1">
    <location>
        <begin position="140"/>
        <end position="187"/>
    </location>
</feature>
<feature type="compositionally biased region" description="Low complexity" evidence="1">
    <location>
        <begin position="174"/>
        <end position="184"/>
    </location>
</feature>
<keyword evidence="2" id="KW-1133">Transmembrane helix</keyword>
<dbReference type="EMBL" id="CP030862">
    <property type="protein sequence ID" value="AXE24396.1"/>
    <property type="molecule type" value="Genomic_DNA"/>
</dbReference>
<protein>
    <submittedName>
        <fullName evidence="3">Uncharacterized protein</fullName>
    </submittedName>
</protein>
<gene>
    <name evidence="3" type="ORF">C0216_13860</name>
</gene>
<feature type="transmembrane region" description="Helical" evidence="2">
    <location>
        <begin position="254"/>
        <end position="276"/>
    </location>
</feature>
<feature type="transmembrane region" description="Helical" evidence="2">
    <location>
        <begin position="288"/>
        <end position="311"/>
    </location>
</feature>
<feature type="compositionally biased region" description="Basic and acidic residues" evidence="1">
    <location>
        <begin position="21"/>
        <end position="32"/>
    </location>
</feature>
<keyword evidence="2" id="KW-0472">Membrane</keyword>
<feature type="transmembrane region" description="Helical" evidence="2">
    <location>
        <begin position="228"/>
        <end position="247"/>
    </location>
</feature>
<dbReference type="Proteomes" id="UP000252004">
    <property type="component" value="Chromosome"/>
</dbReference>
<dbReference type="OrthoDB" id="4334939at2"/>
<evidence type="ECO:0000313" key="3">
    <source>
        <dbReference type="EMBL" id="AXE24396.1"/>
    </source>
</evidence>
<accession>A0A344U0H5</accession>
<keyword evidence="4" id="KW-1185">Reference proteome</keyword>